<dbReference type="KEGG" id="spu:105446334"/>
<dbReference type="RefSeq" id="XP_030845157.1">
    <property type="nucleotide sequence ID" value="XM_030989297.1"/>
</dbReference>
<feature type="domain" description="Death" evidence="2">
    <location>
        <begin position="31"/>
        <end position="100"/>
    </location>
</feature>
<evidence type="ECO:0000256" key="1">
    <source>
        <dbReference type="SAM" id="MobiDB-lite"/>
    </source>
</evidence>
<reference evidence="4" key="1">
    <citation type="submission" date="2015-02" db="EMBL/GenBank/DDBJ databases">
        <title>Genome sequencing for Strongylocentrotus purpuratus.</title>
        <authorList>
            <person name="Murali S."/>
            <person name="Liu Y."/>
            <person name="Vee V."/>
            <person name="English A."/>
            <person name="Wang M."/>
            <person name="Skinner E."/>
            <person name="Han Y."/>
            <person name="Muzny D.M."/>
            <person name="Worley K.C."/>
            <person name="Gibbs R.A."/>
        </authorList>
    </citation>
    <scope>NUCLEOTIDE SEQUENCE</scope>
</reference>
<accession>A0A7M7P4R9</accession>
<organism evidence="3 4">
    <name type="scientific">Strongylocentrotus purpuratus</name>
    <name type="common">Purple sea urchin</name>
    <dbReference type="NCBI Taxonomy" id="7668"/>
    <lineage>
        <taxon>Eukaryota</taxon>
        <taxon>Metazoa</taxon>
        <taxon>Echinodermata</taxon>
        <taxon>Eleutherozoa</taxon>
        <taxon>Echinozoa</taxon>
        <taxon>Echinoidea</taxon>
        <taxon>Euechinoidea</taxon>
        <taxon>Echinacea</taxon>
        <taxon>Camarodonta</taxon>
        <taxon>Echinidea</taxon>
        <taxon>Strongylocentrotidae</taxon>
        <taxon>Strongylocentrotus</taxon>
    </lineage>
</organism>
<sequence length="449" mass="51190">MTAPRGESEGRYLKVKVLDFLDRRLAGGLISWRQLAGQLDFTSTDVDKLESDGSKIYQSSTKCLLRQWEYREGGCNVELLKESLFKIGRLDILRDLRDGYENQGIELVEPRSSSTNSEQIPQDDQNKRFAGIELVESRSGPTTIRQIPVPLDDGKLFLDGKVYYVREYQLQEKRKSDPEPIIGENLSTSGNQSWGSGSVDRIPGPSNSPKNLIKSTSSQLPVSEEPYQTLRTKTSPILQDMPREVESYPTRGNFGPLRSVTPSVRDASEHRGVCPGKQYLVVSSDNEQDRQWSKKLCKILNKKGHQASWLHDVHPGSYRRLFYQVNYVLVIYTEKYKKDFQTNGTRNQILFQEMQMEYQSNSRVNHRFIPVYDVSVIRLLPDALLNGNAAERNYILDLLSSKHPRGGMHSSAPSRGTRTEAVIVREYHSPQTHAKRNNSEKKGFFGKKK</sequence>
<dbReference type="AlphaFoldDB" id="A0A7M7P4R9"/>
<feature type="region of interest" description="Disordered" evidence="1">
    <location>
        <begin position="174"/>
        <end position="226"/>
    </location>
</feature>
<feature type="compositionally biased region" description="Polar residues" evidence="1">
    <location>
        <begin position="185"/>
        <end position="196"/>
    </location>
</feature>
<dbReference type="Gene3D" id="1.10.533.10">
    <property type="entry name" value="Death Domain, Fas"/>
    <property type="match status" value="1"/>
</dbReference>
<feature type="region of interest" description="Disordered" evidence="1">
    <location>
        <begin position="429"/>
        <end position="449"/>
    </location>
</feature>
<keyword evidence="4" id="KW-1185">Reference proteome</keyword>
<dbReference type="InParanoid" id="A0A7M7P4R9"/>
<dbReference type="CDD" id="cd01670">
    <property type="entry name" value="Death"/>
    <property type="match status" value="1"/>
</dbReference>
<dbReference type="EnsemblMetazoa" id="XM_030989297">
    <property type="protein sequence ID" value="XP_030845157"/>
    <property type="gene ID" value="LOC105446334"/>
</dbReference>
<dbReference type="GO" id="GO:0007165">
    <property type="term" value="P:signal transduction"/>
    <property type="evidence" value="ECO:0007669"/>
    <property type="project" value="InterPro"/>
</dbReference>
<protein>
    <recommendedName>
        <fullName evidence="2">Death domain-containing protein</fullName>
    </recommendedName>
</protein>
<dbReference type="OrthoDB" id="10192232at2759"/>
<dbReference type="Proteomes" id="UP000007110">
    <property type="component" value="Unassembled WGS sequence"/>
</dbReference>
<dbReference type="PROSITE" id="PS50017">
    <property type="entry name" value="DEATH_DOMAIN"/>
    <property type="match status" value="1"/>
</dbReference>
<dbReference type="InterPro" id="IPR011029">
    <property type="entry name" value="DEATH-like_dom_sf"/>
</dbReference>
<name>A0A7M7P4R9_STRPU</name>
<feature type="region of interest" description="Disordered" evidence="1">
    <location>
        <begin position="246"/>
        <end position="269"/>
    </location>
</feature>
<feature type="compositionally biased region" description="Polar residues" evidence="1">
    <location>
        <begin position="205"/>
        <end position="221"/>
    </location>
</feature>
<proteinExistence type="predicted"/>
<dbReference type="Pfam" id="PF00531">
    <property type="entry name" value="Death"/>
    <property type="match status" value="1"/>
</dbReference>
<reference evidence="3" key="2">
    <citation type="submission" date="2021-01" db="UniProtKB">
        <authorList>
            <consortium name="EnsemblMetazoa"/>
        </authorList>
    </citation>
    <scope>IDENTIFICATION</scope>
</reference>
<dbReference type="GeneID" id="105446334"/>
<evidence type="ECO:0000313" key="3">
    <source>
        <dbReference type="EnsemblMetazoa" id="XP_030845157"/>
    </source>
</evidence>
<dbReference type="InterPro" id="IPR000488">
    <property type="entry name" value="Death_dom"/>
</dbReference>
<evidence type="ECO:0000313" key="4">
    <source>
        <dbReference type="Proteomes" id="UP000007110"/>
    </source>
</evidence>
<evidence type="ECO:0000259" key="2">
    <source>
        <dbReference type="PROSITE" id="PS50017"/>
    </source>
</evidence>
<dbReference type="SUPFAM" id="SSF47986">
    <property type="entry name" value="DEATH domain"/>
    <property type="match status" value="1"/>
</dbReference>
<dbReference type="OMA" id="FIPVYDV"/>